<proteinExistence type="predicted"/>
<dbReference type="EMBL" id="UINC01215611">
    <property type="protein sequence ID" value="SVE41378.1"/>
    <property type="molecule type" value="Genomic_DNA"/>
</dbReference>
<evidence type="ECO:0000313" key="2">
    <source>
        <dbReference type="EMBL" id="SVE41378.1"/>
    </source>
</evidence>
<accession>A0A383DBZ8</accession>
<protein>
    <submittedName>
        <fullName evidence="2">Uncharacterized protein</fullName>
    </submittedName>
</protein>
<gene>
    <name evidence="2" type="ORF">METZ01_LOCUS494232</name>
</gene>
<name>A0A383DBZ8_9ZZZZ</name>
<dbReference type="AlphaFoldDB" id="A0A383DBZ8"/>
<keyword evidence="1" id="KW-0175">Coiled coil</keyword>
<reference evidence="2" key="1">
    <citation type="submission" date="2018-05" db="EMBL/GenBank/DDBJ databases">
        <authorList>
            <person name="Lanie J.A."/>
            <person name="Ng W.-L."/>
            <person name="Kazmierczak K.M."/>
            <person name="Andrzejewski T.M."/>
            <person name="Davidsen T.M."/>
            <person name="Wayne K.J."/>
            <person name="Tettelin H."/>
            <person name="Glass J.I."/>
            <person name="Rusch D."/>
            <person name="Podicherti R."/>
            <person name="Tsui H.-C.T."/>
            <person name="Winkler M.E."/>
        </authorList>
    </citation>
    <scope>NUCLEOTIDE SEQUENCE</scope>
</reference>
<feature type="non-terminal residue" evidence="2">
    <location>
        <position position="145"/>
    </location>
</feature>
<feature type="coiled-coil region" evidence="1">
    <location>
        <begin position="25"/>
        <end position="59"/>
    </location>
</feature>
<organism evidence="2">
    <name type="scientific">marine metagenome</name>
    <dbReference type="NCBI Taxonomy" id="408172"/>
    <lineage>
        <taxon>unclassified sequences</taxon>
        <taxon>metagenomes</taxon>
        <taxon>ecological metagenomes</taxon>
    </lineage>
</organism>
<sequence>MEDDRLLRERCQSLSETNLVRSLTLERADNSAAFVDEALRELERRATTLDACIDRVELRAGPRSGQTSINSALALVNDEVPRRAVASFTHSLGETLVLQREGWGWVLHFYAEDRYGLSYLIDGTDVARMVVERFLRLQPWREEAG</sequence>
<evidence type="ECO:0000256" key="1">
    <source>
        <dbReference type="SAM" id="Coils"/>
    </source>
</evidence>